<accession>A0A846QFZ5</accession>
<name>A0A846QFZ5_9BACT</name>
<dbReference type="Proteomes" id="UP000580856">
    <property type="component" value="Unassembled WGS sequence"/>
</dbReference>
<keyword evidence="1" id="KW-1133">Transmembrane helix</keyword>
<feature type="transmembrane region" description="Helical" evidence="1">
    <location>
        <begin position="36"/>
        <end position="56"/>
    </location>
</feature>
<keyword evidence="3" id="KW-1185">Reference proteome</keyword>
<evidence type="ECO:0000256" key="1">
    <source>
        <dbReference type="SAM" id="Phobius"/>
    </source>
</evidence>
<organism evidence="2 3">
    <name type="scientific">Desulfobaculum xiamenense</name>
    <dbReference type="NCBI Taxonomy" id="995050"/>
    <lineage>
        <taxon>Bacteria</taxon>
        <taxon>Pseudomonadati</taxon>
        <taxon>Thermodesulfobacteriota</taxon>
        <taxon>Desulfovibrionia</taxon>
        <taxon>Desulfovibrionales</taxon>
        <taxon>Desulfovibrionaceae</taxon>
        <taxon>Desulfobaculum</taxon>
    </lineage>
</organism>
<reference evidence="2 3" key="1">
    <citation type="submission" date="2020-03" db="EMBL/GenBank/DDBJ databases">
        <title>Genomic Encyclopedia of Type Strains, Phase IV (KMG-IV): sequencing the most valuable type-strain genomes for metagenomic binning, comparative biology and taxonomic classification.</title>
        <authorList>
            <person name="Goeker M."/>
        </authorList>
    </citation>
    <scope>NUCLEOTIDE SEQUENCE [LARGE SCALE GENOMIC DNA]</scope>
    <source>
        <strain evidence="2 3">DSM 24233</strain>
    </source>
</reference>
<keyword evidence="1" id="KW-0812">Transmembrane</keyword>
<comment type="caution">
    <text evidence="2">The sequence shown here is derived from an EMBL/GenBank/DDBJ whole genome shotgun (WGS) entry which is preliminary data.</text>
</comment>
<evidence type="ECO:0000313" key="3">
    <source>
        <dbReference type="Proteomes" id="UP000580856"/>
    </source>
</evidence>
<gene>
    <name evidence="2" type="ORF">GGQ74_001356</name>
</gene>
<dbReference type="RefSeq" id="WP_167940748.1">
    <property type="nucleotide sequence ID" value="NZ_JAATJA010000001.1"/>
</dbReference>
<evidence type="ECO:0008006" key="4">
    <source>
        <dbReference type="Google" id="ProtNLM"/>
    </source>
</evidence>
<protein>
    <recommendedName>
        <fullName evidence="4">Bacterial Pleckstrin homology domain-containing protein</fullName>
    </recommendedName>
</protein>
<keyword evidence="1" id="KW-0472">Membrane</keyword>
<dbReference type="AlphaFoldDB" id="A0A846QFZ5"/>
<proteinExistence type="predicted"/>
<sequence length="175" mass="19417">MNRLFPVPMRGVVIGMLLVFAASVTAATIWSFRSGIMWTGICLLAVAVPITALYWYMLYVNPSRTRIIVDEGRVFVEAPPFLRATVTLDTVTRAFVTDLDTDETLNPLKKERCMAYFGYRSGMFMLPAGREAVVVSRSSRVLCLKTPDLFYILGPKDLDGLVEAVRASIPVDTGN</sequence>
<evidence type="ECO:0000313" key="2">
    <source>
        <dbReference type="EMBL" id="NJB67716.1"/>
    </source>
</evidence>
<dbReference type="EMBL" id="JAATJA010000001">
    <property type="protein sequence ID" value="NJB67716.1"/>
    <property type="molecule type" value="Genomic_DNA"/>
</dbReference>